<evidence type="ECO:0000256" key="1">
    <source>
        <dbReference type="ARBA" id="ARBA00004613"/>
    </source>
</evidence>
<keyword evidence="5" id="KW-1185">Reference proteome</keyword>
<dbReference type="InterPro" id="IPR050557">
    <property type="entry name" value="RTX_toxin/Mannuronan_C5-epim"/>
</dbReference>
<comment type="caution">
    <text evidence="4">The sequence shown here is derived from an EMBL/GenBank/DDBJ whole genome shotgun (WGS) entry which is preliminary data.</text>
</comment>
<dbReference type="Pfam" id="PF00353">
    <property type="entry name" value="HemolysinCabind"/>
    <property type="match status" value="1"/>
</dbReference>
<reference evidence="4 5" key="1">
    <citation type="journal article" date="2020" name="Microorganisms">
        <title>Reliable Identification of Environmental Pseudomonas Isolates Using the rpoD Gene.</title>
        <authorList>
            <consortium name="The Broad Institute Genome Sequencing Platform"/>
            <person name="Girard L."/>
            <person name="Lood C."/>
            <person name="Rokni-Zadeh H."/>
            <person name="van Noort V."/>
            <person name="Lavigne R."/>
            <person name="De Mot R."/>
        </authorList>
    </citation>
    <scope>NUCLEOTIDE SEQUENCE [LARGE SCALE GENOMIC DNA]</scope>
    <source>
        <strain evidence="4 5">SWRI196</strain>
    </source>
</reference>
<dbReference type="InterPro" id="IPR011049">
    <property type="entry name" value="Serralysin-like_metalloprot_C"/>
</dbReference>
<dbReference type="PANTHER" id="PTHR38340">
    <property type="entry name" value="S-LAYER PROTEIN"/>
    <property type="match status" value="1"/>
</dbReference>
<accession>A0ABR6UMX6</accession>
<dbReference type="Gene3D" id="2.150.10.10">
    <property type="entry name" value="Serralysin-like metalloprotease, C-terminal"/>
    <property type="match status" value="1"/>
</dbReference>
<name>A0ABR6UMX6_9PSED</name>
<evidence type="ECO:0000256" key="3">
    <source>
        <dbReference type="ARBA" id="ARBA00022837"/>
    </source>
</evidence>
<dbReference type="EMBL" id="JABWQV010000011">
    <property type="protein sequence ID" value="MBC3345909.1"/>
    <property type="molecule type" value="Genomic_DNA"/>
</dbReference>
<dbReference type="InterPro" id="IPR018511">
    <property type="entry name" value="Hemolysin-typ_Ca-bd_CS"/>
</dbReference>
<keyword evidence="4" id="KW-0645">Protease</keyword>
<keyword evidence="2" id="KW-0964">Secreted</keyword>
<gene>
    <name evidence="4" type="ORF">HU811_04600</name>
</gene>
<keyword evidence="4" id="KW-0482">Metalloprotease</keyword>
<keyword evidence="4" id="KW-0378">Hydrolase</keyword>
<dbReference type="Proteomes" id="UP000617171">
    <property type="component" value="Unassembled WGS sequence"/>
</dbReference>
<dbReference type="PANTHER" id="PTHR38340:SF1">
    <property type="entry name" value="S-LAYER PROTEIN"/>
    <property type="match status" value="1"/>
</dbReference>
<evidence type="ECO:0000313" key="4">
    <source>
        <dbReference type="EMBL" id="MBC3345909.1"/>
    </source>
</evidence>
<keyword evidence="3" id="KW-0106">Calcium</keyword>
<comment type="subcellular location">
    <subcellularLocation>
        <location evidence="1">Secreted</location>
    </subcellularLocation>
</comment>
<dbReference type="PRINTS" id="PR00313">
    <property type="entry name" value="CABNDNGRPT"/>
</dbReference>
<sequence length="150" mass="15300">GTGNALGNVLTGNTGNNVLNGGAGNDKLNGGAGNDMLIGGTGADVLTGGTGADRFVFNALNELGKGSARDVINDFSSIQGDKIDLSKLDANILTTPINGFSFIDSNDFTGAGQLRFVDQVLYGNINGNLDADFEIQLLGVNTFSANDLIA</sequence>
<dbReference type="PROSITE" id="PS00330">
    <property type="entry name" value="HEMOLYSIN_CALCIUM"/>
    <property type="match status" value="2"/>
</dbReference>
<dbReference type="InterPro" id="IPR001343">
    <property type="entry name" value="Hemolysn_Ca-bd"/>
</dbReference>
<protein>
    <submittedName>
        <fullName evidence="4">Metalloprotease</fullName>
    </submittedName>
</protein>
<evidence type="ECO:0000256" key="2">
    <source>
        <dbReference type="ARBA" id="ARBA00022525"/>
    </source>
</evidence>
<proteinExistence type="predicted"/>
<organism evidence="4 5">
    <name type="scientific">Pseudomonas tehranensis</name>
    <dbReference type="NCBI Taxonomy" id="2745502"/>
    <lineage>
        <taxon>Bacteria</taxon>
        <taxon>Pseudomonadati</taxon>
        <taxon>Pseudomonadota</taxon>
        <taxon>Gammaproteobacteria</taxon>
        <taxon>Pseudomonadales</taxon>
        <taxon>Pseudomonadaceae</taxon>
        <taxon>Pseudomonas</taxon>
    </lineage>
</organism>
<dbReference type="SUPFAM" id="SSF51120">
    <property type="entry name" value="beta-Roll"/>
    <property type="match status" value="1"/>
</dbReference>
<dbReference type="GO" id="GO:0008237">
    <property type="term" value="F:metallopeptidase activity"/>
    <property type="evidence" value="ECO:0007669"/>
    <property type="project" value="UniProtKB-KW"/>
</dbReference>
<feature type="non-terminal residue" evidence="4">
    <location>
        <position position="1"/>
    </location>
</feature>
<evidence type="ECO:0000313" key="5">
    <source>
        <dbReference type="Proteomes" id="UP000617171"/>
    </source>
</evidence>